<proteinExistence type="predicted"/>
<dbReference type="Proteomes" id="UP001500456">
    <property type="component" value="Unassembled WGS sequence"/>
</dbReference>
<evidence type="ECO:0000313" key="2">
    <source>
        <dbReference type="EMBL" id="GAA4006206.1"/>
    </source>
</evidence>
<organism evidence="2 3">
    <name type="scientific">Streptomyces plumbiresistens</name>
    <dbReference type="NCBI Taxonomy" id="511811"/>
    <lineage>
        <taxon>Bacteria</taxon>
        <taxon>Bacillati</taxon>
        <taxon>Actinomycetota</taxon>
        <taxon>Actinomycetes</taxon>
        <taxon>Kitasatosporales</taxon>
        <taxon>Streptomycetaceae</taxon>
        <taxon>Streptomyces</taxon>
    </lineage>
</organism>
<comment type="caution">
    <text evidence="2">The sequence shown here is derived from an EMBL/GenBank/DDBJ whole genome shotgun (WGS) entry which is preliminary data.</text>
</comment>
<protein>
    <submittedName>
        <fullName evidence="2">Uncharacterized protein</fullName>
    </submittedName>
</protein>
<dbReference type="EMBL" id="BAAAZX010000015">
    <property type="protein sequence ID" value="GAA4006206.1"/>
    <property type="molecule type" value="Genomic_DNA"/>
</dbReference>
<evidence type="ECO:0000256" key="1">
    <source>
        <dbReference type="SAM" id="MobiDB-lite"/>
    </source>
</evidence>
<gene>
    <name evidence="2" type="ORF">GCM10022232_52400</name>
</gene>
<sequence length="89" mass="9060">MAESLATGRRIALRCGGHCHAQGLIVGHLYGVEAVVVDAAGRTRTVLAPRASDAPLGRGRARGSGPVLRAARGQATVNPPSTGRIVPVT</sequence>
<name>A0ABP7S3Q9_9ACTN</name>
<keyword evidence="3" id="KW-1185">Reference proteome</keyword>
<evidence type="ECO:0000313" key="3">
    <source>
        <dbReference type="Proteomes" id="UP001500456"/>
    </source>
</evidence>
<feature type="region of interest" description="Disordered" evidence="1">
    <location>
        <begin position="53"/>
        <end position="89"/>
    </location>
</feature>
<reference evidence="3" key="1">
    <citation type="journal article" date="2019" name="Int. J. Syst. Evol. Microbiol.">
        <title>The Global Catalogue of Microorganisms (GCM) 10K type strain sequencing project: providing services to taxonomists for standard genome sequencing and annotation.</title>
        <authorList>
            <consortium name="The Broad Institute Genomics Platform"/>
            <consortium name="The Broad Institute Genome Sequencing Center for Infectious Disease"/>
            <person name="Wu L."/>
            <person name="Ma J."/>
        </authorList>
    </citation>
    <scope>NUCLEOTIDE SEQUENCE [LARGE SCALE GENOMIC DNA]</scope>
    <source>
        <strain evidence="3">JCM 16924</strain>
    </source>
</reference>
<accession>A0ABP7S3Q9</accession>